<reference evidence="2 3" key="1">
    <citation type="submission" date="2016-08" db="EMBL/GenBank/DDBJ databases">
        <title>Complete genome sequence of Fictibacillus arsenicus G25-54, a strain with toxicity to nematodes and a potential arsenic-resistance activity.</title>
        <authorList>
            <person name="Zheng Z."/>
        </authorList>
    </citation>
    <scope>NUCLEOTIDE SEQUENCE [LARGE SCALE GENOMIC DNA]</scope>
    <source>
        <strain evidence="2 3">G25-54</strain>
    </source>
</reference>
<organism evidence="2 3">
    <name type="scientific">Fictibacillus arsenicus</name>
    <dbReference type="NCBI Taxonomy" id="255247"/>
    <lineage>
        <taxon>Bacteria</taxon>
        <taxon>Bacillati</taxon>
        <taxon>Bacillota</taxon>
        <taxon>Bacilli</taxon>
        <taxon>Bacillales</taxon>
        <taxon>Fictibacillaceae</taxon>
        <taxon>Fictibacillus</taxon>
    </lineage>
</organism>
<dbReference type="Proteomes" id="UP000077412">
    <property type="component" value="Chromosome"/>
</dbReference>
<evidence type="ECO:0000313" key="2">
    <source>
        <dbReference type="EMBL" id="ANX11578.1"/>
    </source>
</evidence>
<dbReference type="OrthoDB" id="2971980at2"/>
<dbReference type="EMBL" id="CP016761">
    <property type="protein sequence ID" value="ANX11578.1"/>
    <property type="molecule type" value="Genomic_DNA"/>
</dbReference>
<keyword evidence="1" id="KW-0812">Transmembrane</keyword>
<feature type="transmembrane region" description="Helical" evidence="1">
    <location>
        <begin position="102"/>
        <end position="121"/>
    </location>
</feature>
<gene>
    <name evidence="2" type="ORF">ABE41_006125</name>
</gene>
<proteinExistence type="predicted"/>
<feature type="transmembrane region" description="Helical" evidence="1">
    <location>
        <begin position="38"/>
        <end position="58"/>
    </location>
</feature>
<evidence type="ECO:0008006" key="4">
    <source>
        <dbReference type="Google" id="ProtNLM"/>
    </source>
</evidence>
<feature type="transmembrane region" description="Helical" evidence="1">
    <location>
        <begin position="12"/>
        <end position="32"/>
    </location>
</feature>
<dbReference type="KEGG" id="far:ABE41_006125"/>
<protein>
    <recommendedName>
        <fullName evidence="4">DUF3021 domain-containing protein</fullName>
    </recommendedName>
</protein>
<keyword evidence="3" id="KW-1185">Reference proteome</keyword>
<dbReference type="AlphaFoldDB" id="A0A1B1Z285"/>
<accession>A0A1B1Z285</accession>
<sequence>MSGGDFILIRKIVVAIFTSCIITILNVIILGMELGLLIGMYLCPIVIFYGCLSSLVSDYITNRAKGFQRLFTAGLLHMVFAILFLIPILISERTNDLNIRNIVSDIFLMQSIMCSILFWLLDEFLRREKIKSKWRILLNKIGDLRM</sequence>
<evidence type="ECO:0000256" key="1">
    <source>
        <dbReference type="SAM" id="Phobius"/>
    </source>
</evidence>
<dbReference type="STRING" id="255247.ABE41_006125"/>
<keyword evidence="1" id="KW-0472">Membrane</keyword>
<feature type="transmembrane region" description="Helical" evidence="1">
    <location>
        <begin position="70"/>
        <end position="90"/>
    </location>
</feature>
<name>A0A1B1Z285_9BACL</name>
<dbReference type="RefSeq" id="WP_066287541.1">
    <property type="nucleotide sequence ID" value="NZ_CP016761.1"/>
</dbReference>
<keyword evidence="1" id="KW-1133">Transmembrane helix</keyword>
<evidence type="ECO:0000313" key="3">
    <source>
        <dbReference type="Proteomes" id="UP000077412"/>
    </source>
</evidence>